<name>A0A9P6JPD4_9AGAR</name>
<dbReference type="InterPro" id="IPR050546">
    <property type="entry name" value="Glycosyl_Hydrlase_16"/>
</dbReference>
<dbReference type="GO" id="GO:0004553">
    <property type="term" value="F:hydrolase activity, hydrolyzing O-glycosyl compounds"/>
    <property type="evidence" value="ECO:0007669"/>
    <property type="project" value="InterPro"/>
</dbReference>
<gene>
    <name evidence="3" type="ORF">CPB83DRAFT_814624</name>
</gene>
<dbReference type="PANTHER" id="PTHR10963">
    <property type="entry name" value="GLYCOSYL HYDROLASE-RELATED"/>
    <property type="match status" value="1"/>
</dbReference>
<dbReference type="EMBL" id="MU157856">
    <property type="protein sequence ID" value="KAF9528061.1"/>
    <property type="molecule type" value="Genomic_DNA"/>
</dbReference>
<comment type="caution">
    <text evidence="3">The sequence shown here is derived from an EMBL/GenBank/DDBJ whole genome shotgun (WGS) entry which is preliminary data.</text>
</comment>
<dbReference type="Pfam" id="PF26113">
    <property type="entry name" value="GH16_XgeA"/>
    <property type="match status" value="1"/>
</dbReference>
<keyword evidence="3" id="KW-0378">Hydrolase</keyword>
<dbReference type="InterPro" id="IPR013320">
    <property type="entry name" value="ConA-like_dom_sf"/>
</dbReference>
<evidence type="ECO:0000313" key="3">
    <source>
        <dbReference type="EMBL" id="KAF9528061.1"/>
    </source>
</evidence>
<dbReference type="OrthoDB" id="192832at2759"/>
<evidence type="ECO:0000313" key="4">
    <source>
        <dbReference type="Proteomes" id="UP000807306"/>
    </source>
</evidence>
<dbReference type="AlphaFoldDB" id="A0A9P6JPD4"/>
<proteinExistence type="predicted"/>
<reference evidence="3" key="1">
    <citation type="submission" date="2020-11" db="EMBL/GenBank/DDBJ databases">
        <authorList>
            <consortium name="DOE Joint Genome Institute"/>
            <person name="Ahrendt S."/>
            <person name="Riley R."/>
            <person name="Andreopoulos W."/>
            <person name="Labutti K."/>
            <person name="Pangilinan J."/>
            <person name="Ruiz-Duenas F.J."/>
            <person name="Barrasa J.M."/>
            <person name="Sanchez-Garcia M."/>
            <person name="Camarero S."/>
            <person name="Miyauchi S."/>
            <person name="Serrano A."/>
            <person name="Linde D."/>
            <person name="Babiker R."/>
            <person name="Drula E."/>
            <person name="Ayuso-Fernandez I."/>
            <person name="Pacheco R."/>
            <person name="Padilla G."/>
            <person name="Ferreira P."/>
            <person name="Barriuso J."/>
            <person name="Kellner H."/>
            <person name="Castanera R."/>
            <person name="Alfaro M."/>
            <person name="Ramirez L."/>
            <person name="Pisabarro A.G."/>
            <person name="Kuo A."/>
            <person name="Tritt A."/>
            <person name="Lipzen A."/>
            <person name="He G."/>
            <person name="Yan M."/>
            <person name="Ng V."/>
            <person name="Cullen D."/>
            <person name="Martin F."/>
            <person name="Rosso M.-N."/>
            <person name="Henrissat B."/>
            <person name="Hibbett D."/>
            <person name="Martinez A.T."/>
            <person name="Grigoriev I.V."/>
        </authorList>
    </citation>
    <scope>NUCLEOTIDE SEQUENCE</scope>
    <source>
        <strain evidence="3">CBS 506.95</strain>
    </source>
</reference>
<dbReference type="PANTHER" id="PTHR10963:SF24">
    <property type="entry name" value="GLYCOSIDASE C21B10.07-RELATED"/>
    <property type="match status" value="1"/>
</dbReference>
<dbReference type="PROSITE" id="PS51762">
    <property type="entry name" value="GH16_2"/>
    <property type="match status" value="1"/>
</dbReference>
<keyword evidence="4" id="KW-1185">Reference proteome</keyword>
<dbReference type="Gene3D" id="2.60.120.200">
    <property type="match status" value="1"/>
</dbReference>
<sequence length="387" mass="42045">MASRVMHFCGLLTFFGLIRGTLGVYSPLREYAGATFFDEWTYYGNVDNTTWGNVTFVDKDTAVQKHLTYLNDAGNAVIKVDDQTTIMPDVLVHRDSIRLTSLHSYGVGSLILIDAVHIPYGCSVWPSFWTYGIEEEWPNAGEIDIIEGINGMQNNQVALHALGGCVKTETPGMQLGNTLETDCSKPQGCIVAESKPNSYGEGFAKAGGGVFALQMEESGISSWFWGRNDIPTELQNHDFDSQQLDTSTWGIPTASYPGSSCNVSHFFPPQNLVLLTTLCGVWAGVPSIYSSSCQTPTNSCVADNIIGPGDKFATAFWEIKYIRTYSSLPVTRTSSSIMASSTATLGATSSNITKSNAQANGSESNVMDSWTQTILLLKIAFVFFGLL</sequence>
<feature type="domain" description="GH16" evidence="2">
    <location>
        <begin position="29"/>
        <end position="291"/>
    </location>
</feature>
<feature type="signal peptide" evidence="1">
    <location>
        <begin position="1"/>
        <end position="23"/>
    </location>
</feature>
<accession>A0A9P6JPD4</accession>
<dbReference type="SUPFAM" id="SSF49899">
    <property type="entry name" value="Concanavalin A-like lectins/glucanases"/>
    <property type="match status" value="1"/>
</dbReference>
<dbReference type="GO" id="GO:0009251">
    <property type="term" value="P:glucan catabolic process"/>
    <property type="evidence" value="ECO:0007669"/>
    <property type="project" value="TreeGrafter"/>
</dbReference>
<protein>
    <submittedName>
        <fullName evidence="3">Glycoside hydrolase family 16 protein</fullName>
    </submittedName>
</protein>
<dbReference type="Proteomes" id="UP000807306">
    <property type="component" value="Unassembled WGS sequence"/>
</dbReference>
<organism evidence="3 4">
    <name type="scientific">Crepidotus variabilis</name>
    <dbReference type="NCBI Taxonomy" id="179855"/>
    <lineage>
        <taxon>Eukaryota</taxon>
        <taxon>Fungi</taxon>
        <taxon>Dikarya</taxon>
        <taxon>Basidiomycota</taxon>
        <taxon>Agaricomycotina</taxon>
        <taxon>Agaricomycetes</taxon>
        <taxon>Agaricomycetidae</taxon>
        <taxon>Agaricales</taxon>
        <taxon>Agaricineae</taxon>
        <taxon>Crepidotaceae</taxon>
        <taxon>Crepidotus</taxon>
    </lineage>
</organism>
<evidence type="ECO:0000256" key="1">
    <source>
        <dbReference type="SAM" id="SignalP"/>
    </source>
</evidence>
<keyword evidence="1" id="KW-0732">Signal</keyword>
<evidence type="ECO:0000259" key="2">
    <source>
        <dbReference type="PROSITE" id="PS51762"/>
    </source>
</evidence>
<dbReference type="InterPro" id="IPR000757">
    <property type="entry name" value="Beta-glucanase-like"/>
</dbReference>
<feature type="chain" id="PRO_5040186778" evidence="1">
    <location>
        <begin position="24"/>
        <end position="387"/>
    </location>
</feature>